<dbReference type="InterPro" id="IPR036291">
    <property type="entry name" value="NAD(P)-bd_dom_sf"/>
</dbReference>
<dbReference type="PANTHER" id="PTHR43377:SF1">
    <property type="entry name" value="BILIVERDIN REDUCTASE A"/>
    <property type="match status" value="1"/>
</dbReference>
<proteinExistence type="predicted"/>
<dbReference type="AlphaFoldDB" id="A0A381WV85"/>
<dbReference type="SUPFAM" id="SSF55347">
    <property type="entry name" value="Glyceraldehyde-3-phosphate dehydrogenase-like, C-terminal domain"/>
    <property type="match status" value="1"/>
</dbReference>
<gene>
    <name evidence="3" type="ORF">METZ01_LOCUS109289</name>
</gene>
<dbReference type="Gene3D" id="3.30.360.10">
    <property type="entry name" value="Dihydrodipicolinate Reductase, domain 2"/>
    <property type="match status" value="1"/>
</dbReference>
<dbReference type="Pfam" id="PF22725">
    <property type="entry name" value="GFO_IDH_MocA_C3"/>
    <property type="match status" value="1"/>
</dbReference>
<protein>
    <recommendedName>
        <fullName evidence="4">Gfo/Idh/MocA-like oxidoreductase N-terminal domain-containing protein</fullName>
    </recommendedName>
</protein>
<dbReference type="Pfam" id="PF01408">
    <property type="entry name" value="GFO_IDH_MocA"/>
    <property type="match status" value="1"/>
</dbReference>
<evidence type="ECO:0000313" key="3">
    <source>
        <dbReference type="EMBL" id="SVA56435.1"/>
    </source>
</evidence>
<reference evidence="3" key="1">
    <citation type="submission" date="2018-05" db="EMBL/GenBank/DDBJ databases">
        <authorList>
            <person name="Lanie J.A."/>
            <person name="Ng W.-L."/>
            <person name="Kazmierczak K.M."/>
            <person name="Andrzejewski T.M."/>
            <person name="Davidsen T.M."/>
            <person name="Wayne K.J."/>
            <person name="Tettelin H."/>
            <person name="Glass J.I."/>
            <person name="Rusch D."/>
            <person name="Podicherti R."/>
            <person name="Tsui H.-C.T."/>
            <person name="Winkler M.E."/>
        </authorList>
    </citation>
    <scope>NUCLEOTIDE SEQUENCE</scope>
</reference>
<dbReference type="InterPro" id="IPR000683">
    <property type="entry name" value="Gfo/Idh/MocA-like_OxRdtase_N"/>
</dbReference>
<dbReference type="SUPFAM" id="SSF51735">
    <property type="entry name" value="NAD(P)-binding Rossmann-fold domains"/>
    <property type="match status" value="1"/>
</dbReference>
<accession>A0A381WV85</accession>
<dbReference type="InterPro" id="IPR055170">
    <property type="entry name" value="GFO_IDH_MocA-like_dom"/>
</dbReference>
<dbReference type="Gene3D" id="3.40.50.720">
    <property type="entry name" value="NAD(P)-binding Rossmann-like Domain"/>
    <property type="match status" value="1"/>
</dbReference>
<evidence type="ECO:0000259" key="2">
    <source>
        <dbReference type="Pfam" id="PF22725"/>
    </source>
</evidence>
<dbReference type="InterPro" id="IPR051450">
    <property type="entry name" value="Gfo/Idh/MocA_Oxidoreductases"/>
</dbReference>
<feature type="domain" description="GFO/IDH/MocA-like oxidoreductase" evidence="2">
    <location>
        <begin position="136"/>
        <end position="246"/>
    </location>
</feature>
<name>A0A381WV85_9ZZZZ</name>
<feature type="domain" description="Gfo/Idh/MocA-like oxidoreductase N-terminal" evidence="1">
    <location>
        <begin position="3"/>
        <end position="121"/>
    </location>
</feature>
<sequence>MIKAASVGLGWWSDELAKSIQGKSNKIKIVSCYSKSKKKRIDFSKKYKTHYHDSFKAILKDPQINAIILTTPHSLHAKHAIQALRHGKHVFVEKPMATKYLDAKKMYLTAKKYKKTLSVGHNRRYSSVSDFINNLNRQKKIGKILHIDSNFSASGALNYKKKFWRANRKESPGGAIAGLGIHMIDLMCFFGGEVKSVQSLVRKYAVKVNIDDTTSAIFEFKKNCTGNLTTIFACPYTTTFNIFGTNMNIFSDVDKNKIKIIYKNGKIQKINLTNKNTLFLELQEFANNCKNKKNYRIKNSEAAHNVKVMEAIVKSSKKNKKIYL</sequence>
<organism evidence="3">
    <name type="scientific">marine metagenome</name>
    <dbReference type="NCBI Taxonomy" id="408172"/>
    <lineage>
        <taxon>unclassified sequences</taxon>
        <taxon>metagenomes</taxon>
        <taxon>ecological metagenomes</taxon>
    </lineage>
</organism>
<evidence type="ECO:0000259" key="1">
    <source>
        <dbReference type="Pfam" id="PF01408"/>
    </source>
</evidence>
<dbReference type="EMBL" id="UINC01013002">
    <property type="protein sequence ID" value="SVA56435.1"/>
    <property type="molecule type" value="Genomic_DNA"/>
</dbReference>
<dbReference type="GO" id="GO:0000166">
    <property type="term" value="F:nucleotide binding"/>
    <property type="evidence" value="ECO:0007669"/>
    <property type="project" value="InterPro"/>
</dbReference>
<dbReference type="PANTHER" id="PTHR43377">
    <property type="entry name" value="BILIVERDIN REDUCTASE A"/>
    <property type="match status" value="1"/>
</dbReference>
<evidence type="ECO:0008006" key="4">
    <source>
        <dbReference type="Google" id="ProtNLM"/>
    </source>
</evidence>